<sequence length="369" mass="41135">MAVRNIQIIYAGTTYGPIRPAPLSTIFAALQISPRSSPTVAGISDPTKAYSAATDPHAIVSPGLYALHCKPDVKWDSTIDRWPSPPPTKPKFMPEEAVVDLPALPKRQRPKKEPQDEDEIEAGIQAMLHLVGTIPARYVKHNARLSTRLSTAIYEINTLQDLLADQDQSPASRRAIQYRLLAALHDVWNTVWARFAPATRSYHISDVTNPANFARAEHVLNTFHVWRRTLDATTWQQMQRSSTLRHLVDVSKLSRYHRIAPKILDIDQPGTGAPWMYLARPTKHASPPPSSPLYDVCEQVRTVRSAFIDVMLRTGMHRDSEMDSSLRELVNSRAAAADASATGDMAGQAYPVEAVVRALRKEFSIRLAQ</sequence>
<comment type="caution">
    <text evidence="2">The sequence shown here is derived from an EMBL/GenBank/DDBJ whole genome shotgun (WGS) entry which is preliminary data.</text>
</comment>
<evidence type="ECO:0000313" key="2">
    <source>
        <dbReference type="EMBL" id="KAJ3185054.1"/>
    </source>
</evidence>
<organism evidence="2 3">
    <name type="scientific">Geranomyces variabilis</name>
    <dbReference type="NCBI Taxonomy" id="109894"/>
    <lineage>
        <taxon>Eukaryota</taxon>
        <taxon>Fungi</taxon>
        <taxon>Fungi incertae sedis</taxon>
        <taxon>Chytridiomycota</taxon>
        <taxon>Chytridiomycota incertae sedis</taxon>
        <taxon>Chytridiomycetes</taxon>
        <taxon>Spizellomycetales</taxon>
        <taxon>Powellomycetaceae</taxon>
        <taxon>Geranomyces</taxon>
    </lineage>
</organism>
<feature type="region of interest" description="Disordered" evidence="1">
    <location>
        <begin position="84"/>
        <end position="117"/>
    </location>
</feature>
<reference evidence="2" key="1">
    <citation type="submission" date="2020-05" db="EMBL/GenBank/DDBJ databases">
        <title>Phylogenomic resolution of chytrid fungi.</title>
        <authorList>
            <person name="Stajich J.E."/>
            <person name="Amses K."/>
            <person name="Simmons R."/>
            <person name="Seto K."/>
            <person name="Myers J."/>
            <person name="Bonds A."/>
            <person name="Quandt C.A."/>
            <person name="Barry K."/>
            <person name="Liu P."/>
            <person name="Grigoriev I."/>
            <person name="Longcore J.E."/>
            <person name="James T.Y."/>
        </authorList>
    </citation>
    <scope>NUCLEOTIDE SEQUENCE</scope>
    <source>
        <strain evidence="2">JEL0379</strain>
    </source>
</reference>
<dbReference type="AlphaFoldDB" id="A0AAD5TRW7"/>
<evidence type="ECO:0000256" key="1">
    <source>
        <dbReference type="SAM" id="MobiDB-lite"/>
    </source>
</evidence>
<evidence type="ECO:0000313" key="3">
    <source>
        <dbReference type="Proteomes" id="UP001212152"/>
    </source>
</evidence>
<accession>A0AAD5TRW7</accession>
<keyword evidence="3" id="KW-1185">Reference proteome</keyword>
<name>A0AAD5TRW7_9FUNG</name>
<protein>
    <submittedName>
        <fullName evidence="2">Uncharacterized protein</fullName>
    </submittedName>
</protein>
<dbReference type="Proteomes" id="UP001212152">
    <property type="component" value="Unassembled WGS sequence"/>
</dbReference>
<proteinExistence type="predicted"/>
<gene>
    <name evidence="2" type="ORF">HDU87_002620</name>
</gene>
<dbReference type="EMBL" id="JADGJQ010000002">
    <property type="protein sequence ID" value="KAJ3185054.1"/>
    <property type="molecule type" value="Genomic_DNA"/>
</dbReference>